<dbReference type="Pfam" id="PF10418">
    <property type="entry name" value="DHODB_Fe-S_bind"/>
    <property type="match status" value="1"/>
</dbReference>
<gene>
    <name evidence="2" type="ORF">EDD38_4261</name>
</gene>
<dbReference type="AlphaFoldDB" id="A0A3N4SHE3"/>
<dbReference type="InterPro" id="IPR050353">
    <property type="entry name" value="PyrK_electron_transfer"/>
</dbReference>
<dbReference type="Proteomes" id="UP000266906">
    <property type="component" value="Unassembled WGS sequence"/>
</dbReference>
<evidence type="ECO:0000313" key="2">
    <source>
        <dbReference type="EMBL" id="RPE35894.1"/>
    </source>
</evidence>
<feature type="domain" description="Dihydroorotate dehydrogenase electron transfer subunit iron-sulphur cluster binding" evidence="1">
    <location>
        <begin position="214"/>
        <end position="250"/>
    </location>
</feature>
<sequence>MANPVVARAEVLGVRADGPGRRVTVRCATAAARFRPGHFAALAAPGGSADVLRRAVPILRADGEDLDLLLPADPPAVLDLIAPLGTPYPQPDTPGCALLLGEDTAAGPLLALAEQLLAGGSQVAFVLAAPTAGRLYGVDAARGLTADVLLLTADGSAGLPLGEDPAGLVDQALRALDADLLYTAASPGLSAAAVGAATLRGVRSWTAVGAELPCGTGLCLGCVLPVRDADGVSRLVRACTEGPVFDGARVRWGGLGTVPADVEGAGVIA</sequence>
<dbReference type="RefSeq" id="WP_123819139.1">
    <property type="nucleotide sequence ID" value="NZ_JBEYIY010000001.1"/>
</dbReference>
<dbReference type="InterPro" id="IPR037117">
    <property type="entry name" value="Dihydroorotate_DH_ele_sf"/>
</dbReference>
<reference evidence="2 3" key="1">
    <citation type="submission" date="2018-11" db="EMBL/GenBank/DDBJ databases">
        <title>Sequencing the genomes of 1000 actinobacteria strains.</title>
        <authorList>
            <person name="Klenk H.-P."/>
        </authorList>
    </citation>
    <scope>NUCLEOTIDE SEQUENCE [LARGE SCALE GENOMIC DNA]</scope>
    <source>
        <strain evidence="2 3">DSM 44781</strain>
    </source>
</reference>
<name>A0A3N4SHE3_9ACTN</name>
<dbReference type="PANTHER" id="PTHR43513">
    <property type="entry name" value="DIHYDROOROTATE DEHYDROGENASE B (NAD(+)), ELECTRON TRANSFER SUBUNIT"/>
    <property type="match status" value="1"/>
</dbReference>
<dbReference type="InterPro" id="IPR019480">
    <property type="entry name" value="Dihydroorotate_DH_Fe-S-bd"/>
</dbReference>
<organism evidence="2 3">
    <name type="scientific">Kitasatospora cineracea</name>
    <dbReference type="NCBI Taxonomy" id="88074"/>
    <lineage>
        <taxon>Bacteria</taxon>
        <taxon>Bacillati</taxon>
        <taxon>Actinomycetota</taxon>
        <taxon>Actinomycetes</taxon>
        <taxon>Kitasatosporales</taxon>
        <taxon>Streptomycetaceae</taxon>
        <taxon>Kitasatospora</taxon>
    </lineage>
</organism>
<dbReference type="Gene3D" id="2.10.240.10">
    <property type="entry name" value="Dihydroorotate dehydrogenase, electron transfer subunit"/>
    <property type="match status" value="1"/>
</dbReference>
<comment type="caution">
    <text evidence="2">The sequence shown here is derived from an EMBL/GenBank/DDBJ whole genome shotgun (WGS) entry which is preliminary data.</text>
</comment>
<proteinExistence type="predicted"/>
<dbReference type="InterPro" id="IPR039261">
    <property type="entry name" value="FNR_nucleotide-bd"/>
</dbReference>
<dbReference type="SUPFAM" id="SSF52343">
    <property type="entry name" value="Ferredoxin reductase-like, C-terminal NADP-linked domain"/>
    <property type="match status" value="1"/>
</dbReference>
<evidence type="ECO:0000259" key="1">
    <source>
        <dbReference type="Pfam" id="PF10418"/>
    </source>
</evidence>
<evidence type="ECO:0000313" key="3">
    <source>
        <dbReference type="Proteomes" id="UP000266906"/>
    </source>
</evidence>
<dbReference type="EMBL" id="RKQG01000001">
    <property type="protein sequence ID" value="RPE35894.1"/>
    <property type="molecule type" value="Genomic_DNA"/>
</dbReference>
<dbReference type="PANTHER" id="PTHR43513:SF3">
    <property type="entry name" value="DIHYDROOROTATE DEHYDROGENASE B (NAD(+)), ELECTRON TRANSFER SUBUNIT-RELATED"/>
    <property type="match status" value="1"/>
</dbReference>
<protein>
    <submittedName>
        <fullName evidence="2">Dihydroorotate dehydrogenase electron transfer subunit</fullName>
    </submittedName>
</protein>
<accession>A0A3N4SHE3</accession>
<keyword evidence="3" id="KW-1185">Reference proteome</keyword>